<evidence type="ECO:0000259" key="2">
    <source>
        <dbReference type="Pfam" id="PF01926"/>
    </source>
</evidence>
<evidence type="ECO:0000313" key="4">
    <source>
        <dbReference type="Proteomes" id="UP000054771"/>
    </source>
</evidence>
<sequence length="387" mass="42676">MPIIDLNNGWKAFSEAVSSTMENGIDDFLKNNINADLFIVTGEAGVGKSSFVKSITLEDVYIGSTLESGTTTTSLVPAIIGDKRCLFLDMPGFNTRDFDDWDIFVRLMTGLSVVRQYVQFRGVFYVDAMLDNRVSDSATKVLNWLANFCGESYMPNVTIVTTHWSGLDPDGVQEKLALVDRWTESDLFRPFLSNGAQIYHHGLDMRHGKYTALHKDNSAVRRGMLAAEMIAARYHDPTTLQLKIYTEIANGASLDTTSAGRWLRHGTASGTAQGFPETRSAPSSNGSLARSNQQGRREERAQASESWGSQVASVLREAKPWIQLLSTAASFYMSPSPVSVLRLLGQGLPGVVEVEFCDDPPNWFESVDAHGVDFDFDGLDLNDVVFD</sequence>
<gene>
    <name evidence="3" type="ORF">ASPCAL12370</name>
</gene>
<dbReference type="OMA" id="TRDFDDW"/>
<dbReference type="Gene3D" id="3.40.50.300">
    <property type="entry name" value="P-loop containing nucleotide triphosphate hydrolases"/>
    <property type="match status" value="1"/>
</dbReference>
<dbReference type="EMBL" id="CDMC01000013">
    <property type="protein sequence ID" value="CEL09231.1"/>
    <property type="molecule type" value="Genomic_DNA"/>
</dbReference>
<feature type="region of interest" description="Disordered" evidence="1">
    <location>
        <begin position="266"/>
        <end position="306"/>
    </location>
</feature>
<feature type="domain" description="G" evidence="2">
    <location>
        <begin position="40"/>
        <end position="103"/>
    </location>
</feature>
<protein>
    <recommendedName>
        <fullName evidence="2">G domain-containing protein</fullName>
    </recommendedName>
</protein>
<evidence type="ECO:0000256" key="1">
    <source>
        <dbReference type="SAM" id="MobiDB-lite"/>
    </source>
</evidence>
<evidence type="ECO:0000313" key="3">
    <source>
        <dbReference type="EMBL" id="CEL09231.1"/>
    </source>
</evidence>
<proteinExistence type="predicted"/>
<dbReference type="AlphaFoldDB" id="A0A0U5GH26"/>
<feature type="compositionally biased region" description="Polar residues" evidence="1">
    <location>
        <begin position="280"/>
        <end position="294"/>
    </location>
</feature>
<dbReference type="SUPFAM" id="SSF52540">
    <property type="entry name" value="P-loop containing nucleoside triphosphate hydrolases"/>
    <property type="match status" value="1"/>
</dbReference>
<dbReference type="Pfam" id="PF01926">
    <property type="entry name" value="MMR_HSR1"/>
    <property type="match status" value="1"/>
</dbReference>
<organism evidence="3 4">
    <name type="scientific">Aspergillus calidoustus</name>
    <dbReference type="NCBI Taxonomy" id="454130"/>
    <lineage>
        <taxon>Eukaryota</taxon>
        <taxon>Fungi</taxon>
        <taxon>Dikarya</taxon>
        <taxon>Ascomycota</taxon>
        <taxon>Pezizomycotina</taxon>
        <taxon>Eurotiomycetes</taxon>
        <taxon>Eurotiomycetidae</taxon>
        <taxon>Eurotiales</taxon>
        <taxon>Aspergillaceae</taxon>
        <taxon>Aspergillus</taxon>
        <taxon>Aspergillus subgen. Nidulantes</taxon>
    </lineage>
</organism>
<accession>A0A0U5GH26</accession>
<dbReference type="InterPro" id="IPR006073">
    <property type="entry name" value="GTP-bd"/>
</dbReference>
<dbReference type="InterPro" id="IPR027417">
    <property type="entry name" value="P-loop_NTPase"/>
</dbReference>
<keyword evidence="4" id="KW-1185">Reference proteome</keyword>
<dbReference type="Proteomes" id="UP000054771">
    <property type="component" value="Unassembled WGS sequence"/>
</dbReference>
<name>A0A0U5GH26_ASPCI</name>
<dbReference type="OrthoDB" id="8954335at2759"/>
<dbReference type="GO" id="GO:0005525">
    <property type="term" value="F:GTP binding"/>
    <property type="evidence" value="ECO:0007669"/>
    <property type="project" value="InterPro"/>
</dbReference>
<reference evidence="4" key="1">
    <citation type="journal article" date="2016" name="Genome Announc.">
        <title>Draft genome sequences of fungus Aspergillus calidoustus.</title>
        <authorList>
            <person name="Horn F."/>
            <person name="Linde J."/>
            <person name="Mattern D.J."/>
            <person name="Walther G."/>
            <person name="Guthke R."/>
            <person name="Scherlach K."/>
            <person name="Martin K."/>
            <person name="Brakhage A.A."/>
            <person name="Petzke L."/>
            <person name="Valiante V."/>
        </authorList>
    </citation>
    <scope>NUCLEOTIDE SEQUENCE [LARGE SCALE GENOMIC DNA]</scope>
    <source>
        <strain evidence="4">SF006504</strain>
    </source>
</reference>